<organism evidence="1 2">
    <name type="scientific">Sphaerodactylus townsendi</name>
    <dbReference type="NCBI Taxonomy" id="933632"/>
    <lineage>
        <taxon>Eukaryota</taxon>
        <taxon>Metazoa</taxon>
        <taxon>Chordata</taxon>
        <taxon>Craniata</taxon>
        <taxon>Vertebrata</taxon>
        <taxon>Euteleostomi</taxon>
        <taxon>Lepidosauria</taxon>
        <taxon>Squamata</taxon>
        <taxon>Bifurcata</taxon>
        <taxon>Gekkota</taxon>
        <taxon>Sphaerodactylidae</taxon>
        <taxon>Sphaerodactylus</taxon>
    </lineage>
</organism>
<keyword evidence="2" id="KW-1185">Reference proteome</keyword>
<name>A0ACB8EJT1_9SAUR</name>
<reference evidence="1" key="1">
    <citation type="submission" date="2021-08" db="EMBL/GenBank/DDBJ databases">
        <title>The first chromosome-level gecko genome reveals the dynamic sex chromosomes of Neotropical dwarf geckos (Sphaerodactylidae: Sphaerodactylus).</title>
        <authorList>
            <person name="Pinto B.J."/>
            <person name="Keating S.E."/>
            <person name="Gamble T."/>
        </authorList>
    </citation>
    <scope>NUCLEOTIDE SEQUENCE</scope>
    <source>
        <strain evidence="1">TG3544</strain>
    </source>
</reference>
<proteinExistence type="predicted"/>
<protein>
    <submittedName>
        <fullName evidence="1">Uncharacterized protein</fullName>
    </submittedName>
</protein>
<dbReference type="EMBL" id="CM037616">
    <property type="protein sequence ID" value="KAH7992745.1"/>
    <property type="molecule type" value="Genomic_DNA"/>
</dbReference>
<gene>
    <name evidence="1" type="ORF">K3G42_026903</name>
</gene>
<evidence type="ECO:0000313" key="1">
    <source>
        <dbReference type="EMBL" id="KAH7992745.1"/>
    </source>
</evidence>
<accession>A0ACB8EJT1</accession>
<comment type="caution">
    <text evidence="1">The sequence shown here is derived from an EMBL/GenBank/DDBJ whole genome shotgun (WGS) entry which is preliminary data.</text>
</comment>
<evidence type="ECO:0000313" key="2">
    <source>
        <dbReference type="Proteomes" id="UP000827872"/>
    </source>
</evidence>
<dbReference type="Proteomes" id="UP000827872">
    <property type="component" value="Linkage Group LG03"/>
</dbReference>
<sequence>MNSILMEQGSSSVSGSPVLSTSGTSTPRRGRRQLPQTPSTPRPHISYSPVVRKAVNTQAAHPSRLVSPAPRRYPSLPAEHHASERRSRSPALERHTVPPRNDSPRAYRHASSRWSAPHVSEPHPGPRHGGGSGGYYRSPDYAAPAGEEVCPYETVQHGSSSGRSPRTSRVGGGGGSCSLSPSRHGRRLPNGYYPSHGPAKARGTSSRQGLHEPYSETDEDDCC</sequence>